<dbReference type="RefSeq" id="XP_024724476.1">
    <property type="nucleotide sequence ID" value="XM_024864368.1"/>
</dbReference>
<feature type="compositionally biased region" description="Polar residues" evidence="1">
    <location>
        <begin position="58"/>
        <end position="67"/>
    </location>
</feature>
<organism evidence="2 3">
    <name type="scientific">Amorphotheca resinae ATCC 22711</name>
    <dbReference type="NCBI Taxonomy" id="857342"/>
    <lineage>
        <taxon>Eukaryota</taxon>
        <taxon>Fungi</taxon>
        <taxon>Dikarya</taxon>
        <taxon>Ascomycota</taxon>
        <taxon>Pezizomycotina</taxon>
        <taxon>Leotiomycetes</taxon>
        <taxon>Helotiales</taxon>
        <taxon>Amorphothecaceae</taxon>
        <taxon>Amorphotheca</taxon>
    </lineage>
</organism>
<dbReference type="Proteomes" id="UP000241818">
    <property type="component" value="Unassembled WGS sequence"/>
</dbReference>
<gene>
    <name evidence="2" type="ORF">M430DRAFT_207869</name>
</gene>
<accession>A0A2T3BC14</accession>
<proteinExistence type="predicted"/>
<protein>
    <submittedName>
        <fullName evidence="2">Uncharacterized protein</fullName>
    </submittedName>
</protein>
<name>A0A2T3BC14_AMORE</name>
<dbReference type="GeneID" id="36572449"/>
<dbReference type="InParanoid" id="A0A2T3BC14"/>
<keyword evidence="3" id="KW-1185">Reference proteome</keyword>
<evidence type="ECO:0000313" key="2">
    <source>
        <dbReference type="EMBL" id="PSS25877.1"/>
    </source>
</evidence>
<dbReference type="EMBL" id="KZ679007">
    <property type="protein sequence ID" value="PSS25877.1"/>
    <property type="molecule type" value="Genomic_DNA"/>
</dbReference>
<reference evidence="2 3" key="1">
    <citation type="journal article" date="2018" name="New Phytol.">
        <title>Comparative genomics and transcriptomics depict ericoid mycorrhizal fungi as versatile saprotrophs and plant mutualists.</title>
        <authorList>
            <person name="Martino E."/>
            <person name="Morin E."/>
            <person name="Grelet G.A."/>
            <person name="Kuo A."/>
            <person name="Kohler A."/>
            <person name="Daghino S."/>
            <person name="Barry K.W."/>
            <person name="Cichocki N."/>
            <person name="Clum A."/>
            <person name="Dockter R.B."/>
            <person name="Hainaut M."/>
            <person name="Kuo R.C."/>
            <person name="LaButti K."/>
            <person name="Lindahl B.D."/>
            <person name="Lindquist E.A."/>
            <person name="Lipzen A."/>
            <person name="Khouja H.R."/>
            <person name="Magnuson J."/>
            <person name="Murat C."/>
            <person name="Ohm R.A."/>
            <person name="Singer S.W."/>
            <person name="Spatafora J.W."/>
            <person name="Wang M."/>
            <person name="Veneault-Fourrey C."/>
            <person name="Henrissat B."/>
            <person name="Grigoriev I.V."/>
            <person name="Martin F.M."/>
            <person name="Perotto S."/>
        </authorList>
    </citation>
    <scope>NUCLEOTIDE SEQUENCE [LARGE SCALE GENOMIC DNA]</scope>
    <source>
        <strain evidence="2 3">ATCC 22711</strain>
    </source>
</reference>
<evidence type="ECO:0000256" key="1">
    <source>
        <dbReference type="SAM" id="MobiDB-lite"/>
    </source>
</evidence>
<sequence length="76" mass="8328">MKTSYWQLIETTHREAATVLLQLSITGGTVSRRESFDIVGAMSYSSDVRDAEARIRTSRSVPQSSPDTLPGGIEGR</sequence>
<dbReference type="AlphaFoldDB" id="A0A2T3BC14"/>
<evidence type="ECO:0000313" key="3">
    <source>
        <dbReference type="Proteomes" id="UP000241818"/>
    </source>
</evidence>
<feature type="region of interest" description="Disordered" evidence="1">
    <location>
        <begin position="53"/>
        <end position="76"/>
    </location>
</feature>